<protein>
    <recommendedName>
        <fullName evidence="2">carboxypeptidase C</fullName>
        <ecNumber evidence="2">3.4.16.5</ecNumber>
    </recommendedName>
</protein>
<gene>
    <name evidence="8" type="ORF">H072_11113</name>
</gene>
<dbReference type="InterPro" id="IPR001563">
    <property type="entry name" value="Peptidase_S10"/>
</dbReference>
<dbReference type="OrthoDB" id="443318at2759"/>
<evidence type="ECO:0000256" key="2">
    <source>
        <dbReference type="ARBA" id="ARBA00012446"/>
    </source>
</evidence>
<evidence type="ECO:0000256" key="6">
    <source>
        <dbReference type="ARBA" id="ARBA00023180"/>
    </source>
</evidence>
<accession>S8A2V9</accession>
<comment type="similarity">
    <text evidence="1">Belongs to the peptidase S10 family.</text>
</comment>
<dbReference type="InterPro" id="IPR029058">
    <property type="entry name" value="AB_hydrolase_fold"/>
</dbReference>
<comment type="caution">
    <text evidence="8">The sequence shown here is derived from an EMBL/GenBank/DDBJ whole genome shotgun (WGS) entry which is preliminary data.</text>
</comment>
<name>S8A2V9_DACHA</name>
<dbReference type="PANTHER" id="PTHR11802:SF113">
    <property type="entry name" value="SERINE CARBOXYPEPTIDASE CTSA-4.1"/>
    <property type="match status" value="1"/>
</dbReference>
<evidence type="ECO:0000256" key="7">
    <source>
        <dbReference type="SAM" id="SignalP"/>
    </source>
</evidence>
<keyword evidence="3" id="KW-0121">Carboxypeptidase</keyword>
<dbReference type="HOGENOM" id="CLU_008523_10_4_1"/>
<proteinExistence type="inferred from homology"/>
<feature type="chain" id="PRO_5004547682" description="carboxypeptidase C" evidence="7">
    <location>
        <begin position="17"/>
        <end position="531"/>
    </location>
</feature>
<dbReference type="GO" id="GO:0004185">
    <property type="term" value="F:serine-type carboxypeptidase activity"/>
    <property type="evidence" value="ECO:0007669"/>
    <property type="project" value="UniProtKB-EC"/>
</dbReference>
<evidence type="ECO:0000256" key="4">
    <source>
        <dbReference type="ARBA" id="ARBA00022670"/>
    </source>
</evidence>
<dbReference type="eggNOG" id="KOG1282">
    <property type="taxonomic scope" value="Eukaryota"/>
</dbReference>
<dbReference type="STRING" id="1284197.S8A2V9"/>
<keyword evidence="9" id="KW-1185">Reference proteome</keyword>
<dbReference type="SUPFAM" id="SSF53474">
    <property type="entry name" value="alpha/beta-Hydrolases"/>
    <property type="match status" value="1"/>
</dbReference>
<keyword evidence="4" id="KW-0645">Protease</keyword>
<dbReference type="GO" id="GO:0000324">
    <property type="term" value="C:fungal-type vacuole"/>
    <property type="evidence" value="ECO:0007669"/>
    <property type="project" value="TreeGrafter"/>
</dbReference>
<dbReference type="Proteomes" id="UP000015100">
    <property type="component" value="Unassembled WGS sequence"/>
</dbReference>
<dbReference type="EMBL" id="AQGS01001127">
    <property type="protein sequence ID" value="EPS35491.1"/>
    <property type="molecule type" value="Genomic_DNA"/>
</dbReference>
<sequence>MRLIISVSCLLALTHALPAPGSFPISGVANNYTRRSDDFWDFHVSGESAGPIAKRDTLLHHYSLRGVEPNPKELKVDDVKQYSGFFESRNKPKEDPIILWLNGGPGSSSLVPIFGSLGPSKITTDGKLKKNKNSWKSQASVIFLDQPVNVGFSYGKTVGSTADSARDAFAFLKLFFTKFPEYSKLPFHIHGISYGGHYVPALAEKILSEQSGINLKSISIANGWTDPLIQYGSFEKMACGKGGGDYKAFFDKAECEKLQTNTEKCKELVQKCYGAEEAKRREPCTAATSFCESNLVTQPMMRTGVNQYDVREKPSKPKRDLSALTNKGNHSARIIASLTERQVKRPVPAVEQILAKGSKATLPSALSAQCLPIKADTAEENRKLRSEVEKFLSLPKNLELLGAEGKKYRGCTNTGVAQQFAASGDYALPLQRSMPLILKHIPVLIYAGDADYACNWIGNLEWTEALEWPGQAEYKKAQLQKWKAAGKKAGMAKSARRLSFVKVAGAGHTADVHQPEVVLELLNNFIKQGKV</sequence>
<dbReference type="EC" id="3.4.16.5" evidence="2"/>
<evidence type="ECO:0000313" key="9">
    <source>
        <dbReference type="Proteomes" id="UP000015100"/>
    </source>
</evidence>
<evidence type="ECO:0000313" key="8">
    <source>
        <dbReference type="EMBL" id="EPS35491.1"/>
    </source>
</evidence>
<reference evidence="8 9" key="1">
    <citation type="journal article" date="2013" name="PLoS Genet.">
        <title>Genomic mechanisms accounting for the adaptation to parasitism in nematode-trapping fungi.</title>
        <authorList>
            <person name="Meerupati T."/>
            <person name="Andersson K.M."/>
            <person name="Friman E."/>
            <person name="Kumar D."/>
            <person name="Tunlid A."/>
            <person name="Ahren D."/>
        </authorList>
    </citation>
    <scope>NUCLEOTIDE SEQUENCE [LARGE SCALE GENOMIC DNA]</scope>
    <source>
        <strain evidence="8 9">CBS 200.50</strain>
    </source>
</reference>
<dbReference type="Pfam" id="PF00450">
    <property type="entry name" value="Peptidase_S10"/>
    <property type="match status" value="1"/>
</dbReference>
<organism evidence="8 9">
    <name type="scientific">Dactylellina haptotyla (strain CBS 200.50)</name>
    <name type="common">Nematode-trapping fungus</name>
    <name type="synonym">Monacrosporium haptotylum</name>
    <dbReference type="NCBI Taxonomy" id="1284197"/>
    <lineage>
        <taxon>Eukaryota</taxon>
        <taxon>Fungi</taxon>
        <taxon>Dikarya</taxon>
        <taxon>Ascomycota</taxon>
        <taxon>Pezizomycotina</taxon>
        <taxon>Orbiliomycetes</taxon>
        <taxon>Orbiliales</taxon>
        <taxon>Orbiliaceae</taxon>
        <taxon>Dactylellina</taxon>
    </lineage>
</organism>
<evidence type="ECO:0000256" key="3">
    <source>
        <dbReference type="ARBA" id="ARBA00022645"/>
    </source>
</evidence>
<keyword evidence="5" id="KW-0378">Hydrolase</keyword>
<dbReference type="PRINTS" id="PR00724">
    <property type="entry name" value="CRBOXYPTASEC"/>
</dbReference>
<feature type="signal peptide" evidence="7">
    <location>
        <begin position="1"/>
        <end position="16"/>
    </location>
</feature>
<dbReference type="PANTHER" id="PTHR11802">
    <property type="entry name" value="SERINE PROTEASE FAMILY S10 SERINE CARBOXYPEPTIDASE"/>
    <property type="match status" value="1"/>
</dbReference>
<dbReference type="AlphaFoldDB" id="S8A2V9"/>
<evidence type="ECO:0000256" key="1">
    <source>
        <dbReference type="ARBA" id="ARBA00009431"/>
    </source>
</evidence>
<dbReference type="GO" id="GO:0006508">
    <property type="term" value="P:proteolysis"/>
    <property type="evidence" value="ECO:0007669"/>
    <property type="project" value="UniProtKB-KW"/>
</dbReference>
<evidence type="ECO:0000256" key="5">
    <source>
        <dbReference type="ARBA" id="ARBA00022801"/>
    </source>
</evidence>
<keyword evidence="7" id="KW-0732">Signal</keyword>
<reference evidence="9" key="2">
    <citation type="submission" date="2013-04" db="EMBL/GenBank/DDBJ databases">
        <title>Genomic mechanisms accounting for the adaptation to parasitism in nematode-trapping fungi.</title>
        <authorList>
            <person name="Ahren D.G."/>
        </authorList>
    </citation>
    <scope>NUCLEOTIDE SEQUENCE [LARGE SCALE GENOMIC DNA]</scope>
    <source>
        <strain evidence="9">CBS 200.50</strain>
    </source>
</reference>
<dbReference type="Gene3D" id="3.40.50.1820">
    <property type="entry name" value="alpha/beta hydrolase"/>
    <property type="match status" value="1"/>
</dbReference>
<keyword evidence="6" id="KW-0325">Glycoprotein</keyword>